<evidence type="ECO:0000259" key="2">
    <source>
        <dbReference type="Pfam" id="PF01979"/>
    </source>
</evidence>
<dbReference type="InterPro" id="IPR032466">
    <property type="entry name" value="Metal_Hydrolase"/>
</dbReference>
<dbReference type="RefSeq" id="WP_407031753.1">
    <property type="nucleotide sequence ID" value="NZ_JAQGEF010000012.1"/>
</dbReference>
<accession>A0ABT4UKP5</accession>
<keyword evidence="1" id="KW-0378">Hydrolase</keyword>
<feature type="domain" description="Amidohydrolase-related" evidence="2">
    <location>
        <begin position="51"/>
        <end position="369"/>
    </location>
</feature>
<dbReference type="InterPro" id="IPR050287">
    <property type="entry name" value="MTA/SAH_deaminase"/>
</dbReference>
<dbReference type="InterPro" id="IPR006680">
    <property type="entry name" value="Amidohydro-rel"/>
</dbReference>
<proteinExistence type="predicted"/>
<dbReference type="EMBL" id="JAQGEF010000012">
    <property type="protein sequence ID" value="MDA3615427.1"/>
    <property type="molecule type" value="Genomic_DNA"/>
</dbReference>
<name>A0ABT4UKP5_9BACT</name>
<protein>
    <submittedName>
        <fullName evidence="3">Amidohydrolase family protein</fullName>
    </submittedName>
</protein>
<dbReference type="Gene3D" id="3.20.20.140">
    <property type="entry name" value="Metal-dependent hydrolases"/>
    <property type="match status" value="1"/>
</dbReference>
<dbReference type="SUPFAM" id="SSF51556">
    <property type="entry name" value="Metallo-dependent hydrolases"/>
    <property type="match status" value="1"/>
</dbReference>
<sequence>MQQEFLLSADYIFNGTELLADHCLTVNENGTILKLEPLTAAHKDIRFYNGIITPGFVNAHCHIELSHMQHTVSKLTGMVGFVKQVMMSKGKNFDNKETLIEMAVTRMYNNGINAVGDICNTTDALSAKLQHPKMYFQNYIECIGLNPERANGSFEYGKTIASEYGKYFAPKQVNLVPHAPYTVSPQLATYLNTTQPNSSTIHNEESLAEMDFIESKSGEIIELYQFLNAPLDFFAPFHTTPLQHNLQTLLPPSGKVLLVHNCHFNESDVAFLEKYRSLQDIYFCVCPNANLYIGNPLPDIHLLLETGKPVCIGTDGLSSNDELDILSEIKVLAAAYPAITTVEWLTMATSNGAAAIDMEDKVGYFTENTQPGVLLLENITEQSFAENTSCRRLF</sequence>
<evidence type="ECO:0000313" key="4">
    <source>
        <dbReference type="Proteomes" id="UP001210231"/>
    </source>
</evidence>
<keyword evidence="4" id="KW-1185">Reference proteome</keyword>
<dbReference type="Proteomes" id="UP001210231">
    <property type="component" value="Unassembled WGS sequence"/>
</dbReference>
<organism evidence="3 4">
    <name type="scientific">Polluticaenibacter yanchengensis</name>
    <dbReference type="NCBI Taxonomy" id="3014562"/>
    <lineage>
        <taxon>Bacteria</taxon>
        <taxon>Pseudomonadati</taxon>
        <taxon>Bacteroidota</taxon>
        <taxon>Chitinophagia</taxon>
        <taxon>Chitinophagales</taxon>
        <taxon>Chitinophagaceae</taxon>
        <taxon>Polluticaenibacter</taxon>
    </lineage>
</organism>
<dbReference type="Pfam" id="PF01979">
    <property type="entry name" value="Amidohydro_1"/>
    <property type="match status" value="1"/>
</dbReference>
<evidence type="ECO:0000313" key="3">
    <source>
        <dbReference type="EMBL" id="MDA3615427.1"/>
    </source>
</evidence>
<gene>
    <name evidence="3" type="ORF">O3P16_11460</name>
</gene>
<comment type="caution">
    <text evidence="3">The sequence shown here is derived from an EMBL/GenBank/DDBJ whole genome shotgun (WGS) entry which is preliminary data.</text>
</comment>
<dbReference type="PANTHER" id="PTHR43794">
    <property type="entry name" value="AMINOHYDROLASE SSNA-RELATED"/>
    <property type="match status" value="1"/>
</dbReference>
<evidence type="ECO:0000256" key="1">
    <source>
        <dbReference type="ARBA" id="ARBA00022801"/>
    </source>
</evidence>
<reference evidence="3 4" key="1">
    <citation type="submission" date="2022-12" db="EMBL/GenBank/DDBJ databases">
        <title>Chitinophagaceae gen. sp. nov., a new member of the family Chitinophagaceae, isolated from soil in a chemical factory.</title>
        <authorList>
            <person name="Ke Z."/>
        </authorList>
    </citation>
    <scope>NUCLEOTIDE SEQUENCE [LARGE SCALE GENOMIC DNA]</scope>
    <source>
        <strain evidence="3 4">LY-5</strain>
    </source>
</reference>
<dbReference type="PANTHER" id="PTHR43794:SF11">
    <property type="entry name" value="AMIDOHYDROLASE-RELATED DOMAIN-CONTAINING PROTEIN"/>
    <property type="match status" value="1"/>
</dbReference>